<feature type="transmembrane region" description="Helical" evidence="1">
    <location>
        <begin position="98"/>
        <end position="120"/>
    </location>
</feature>
<gene>
    <name evidence="2" type="ORF">A3840_13800</name>
</gene>
<keyword evidence="1" id="KW-0472">Membrane</keyword>
<dbReference type="EMBL" id="LVVY01000100">
    <property type="protein sequence ID" value="OAM76057.1"/>
    <property type="molecule type" value="Genomic_DNA"/>
</dbReference>
<accession>A0A178HTT5</accession>
<dbReference type="AlphaFoldDB" id="A0A178HTT5"/>
<protein>
    <recommendedName>
        <fullName evidence="4">Cyclic nucleotide-binding protein</fullName>
    </recommendedName>
</protein>
<proteinExistence type="predicted"/>
<evidence type="ECO:0000256" key="1">
    <source>
        <dbReference type="SAM" id="Phobius"/>
    </source>
</evidence>
<dbReference type="Proteomes" id="UP000078389">
    <property type="component" value="Unassembled WGS sequence"/>
</dbReference>
<dbReference type="InterPro" id="IPR010406">
    <property type="entry name" value="DUF1003"/>
</dbReference>
<keyword evidence="1" id="KW-0812">Transmembrane</keyword>
<dbReference type="Pfam" id="PF06210">
    <property type="entry name" value="DUF1003"/>
    <property type="match status" value="1"/>
</dbReference>
<dbReference type="PANTHER" id="PTHR41386">
    <property type="entry name" value="INTEGRAL MEMBRANE PROTEIN-RELATED"/>
    <property type="match status" value="1"/>
</dbReference>
<dbReference type="PANTHER" id="PTHR41386:SF1">
    <property type="entry name" value="MEMBRANE PROTEIN"/>
    <property type="match status" value="1"/>
</dbReference>
<dbReference type="OrthoDB" id="9795736at2"/>
<keyword evidence="3" id="KW-1185">Reference proteome</keyword>
<organism evidence="2 3">
    <name type="scientific">Devosia elaeis</name>
    <dbReference type="NCBI Taxonomy" id="1770058"/>
    <lineage>
        <taxon>Bacteria</taxon>
        <taxon>Pseudomonadati</taxon>
        <taxon>Pseudomonadota</taxon>
        <taxon>Alphaproteobacteria</taxon>
        <taxon>Hyphomicrobiales</taxon>
        <taxon>Devosiaceae</taxon>
        <taxon>Devosia</taxon>
    </lineage>
</organism>
<dbReference type="STRING" id="1770058.A3840_13800"/>
<keyword evidence="1" id="KW-1133">Transmembrane helix</keyword>
<evidence type="ECO:0008006" key="4">
    <source>
        <dbReference type="Google" id="ProtNLM"/>
    </source>
</evidence>
<reference evidence="2 3" key="1">
    <citation type="submission" date="2016-03" db="EMBL/GenBank/DDBJ databases">
        <title>Genome sequencing of Devosia sp. S37.</title>
        <authorList>
            <person name="Mohd Nor M."/>
        </authorList>
    </citation>
    <scope>NUCLEOTIDE SEQUENCE [LARGE SCALE GENOMIC DNA]</scope>
    <source>
        <strain evidence="2 3">S37</strain>
    </source>
</reference>
<dbReference type="RefSeq" id="WP_067457871.1">
    <property type="nucleotide sequence ID" value="NZ_LVVY01000100.1"/>
</dbReference>
<evidence type="ECO:0000313" key="3">
    <source>
        <dbReference type="Proteomes" id="UP000078389"/>
    </source>
</evidence>
<sequence>MPNDNIAKLIHAADRYLGKSEDALTSQERAILEQAIGKRALSRDPAAEFDEKLTLGQRLADGVAAFGGSWNFIIGFAIALALWTGANLLLAGRAFDPYPFIFLNLMLSMLAAIQAPVIMMSQNRQAAKDREVSAHDYEVNLKAEIEIMALHEKLDRLREEDIRTLIIQQQDQIERLTRLVEKHVGTGAGKGESA</sequence>
<feature type="transmembrane region" description="Helical" evidence="1">
    <location>
        <begin position="62"/>
        <end position="86"/>
    </location>
</feature>
<comment type="caution">
    <text evidence="2">The sequence shown here is derived from an EMBL/GenBank/DDBJ whole genome shotgun (WGS) entry which is preliminary data.</text>
</comment>
<evidence type="ECO:0000313" key="2">
    <source>
        <dbReference type="EMBL" id="OAM76057.1"/>
    </source>
</evidence>
<name>A0A178HTT5_9HYPH</name>